<feature type="transmembrane region" description="Helical" evidence="14">
    <location>
        <begin position="139"/>
        <end position="162"/>
    </location>
</feature>
<dbReference type="PRINTS" id="PR00237">
    <property type="entry name" value="GPCRRHODOPSN"/>
</dbReference>
<keyword evidence="11" id="KW-0325">Glycoprotein</keyword>
<comment type="similarity">
    <text evidence="13">Belongs to the G-protein coupled receptor 1 family.</text>
</comment>
<feature type="transmembrane region" description="Helical" evidence="14">
    <location>
        <begin position="270"/>
        <end position="289"/>
    </location>
</feature>
<dbReference type="Ensembl" id="ENSMMDT00005033844.1">
    <property type="protein sequence ID" value="ENSMMDP00005033106.1"/>
    <property type="gene ID" value="ENSMMDG00005015585.1"/>
</dbReference>
<dbReference type="PANTHER" id="PTHR26451:SF871">
    <property type="entry name" value="ODORANT RECEPTOR-RELATED"/>
    <property type="match status" value="1"/>
</dbReference>
<dbReference type="SUPFAM" id="SSF81321">
    <property type="entry name" value="Family A G protein-coupled receptor-like"/>
    <property type="match status" value="1"/>
</dbReference>
<dbReference type="GO" id="GO:0005549">
    <property type="term" value="F:odorant binding"/>
    <property type="evidence" value="ECO:0007669"/>
    <property type="project" value="TreeGrafter"/>
</dbReference>
<dbReference type="InterPro" id="IPR017452">
    <property type="entry name" value="GPCR_Rhodpsn_7TM"/>
</dbReference>
<feature type="transmembrane region" description="Helical" evidence="14">
    <location>
        <begin position="97"/>
        <end position="118"/>
    </location>
</feature>
<dbReference type="FunFam" id="1.20.1070.10:FF:000024">
    <property type="entry name" value="Olfactory receptor"/>
    <property type="match status" value="1"/>
</dbReference>
<dbReference type="Gene3D" id="1.20.1070.10">
    <property type="entry name" value="Rhodopsin 7-helix transmembrane proteins"/>
    <property type="match status" value="1"/>
</dbReference>
<dbReference type="InterPro" id="IPR052921">
    <property type="entry name" value="GPCR1_Superfamily_Member"/>
</dbReference>
<dbReference type="GO" id="GO:0004930">
    <property type="term" value="F:G protein-coupled receptor activity"/>
    <property type="evidence" value="ECO:0007669"/>
    <property type="project" value="UniProtKB-KW"/>
</dbReference>
<protein>
    <recommendedName>
        <fullName evidence="14">Olfactory receptor</fullName>
    </recommendedName>
</protein>
<evidence type="ECO:0000256" key="3">
    <source>
        <dbReference type="ARBA" id="ARBA00022606"/>
    </source>
</evidence>
<feature type="transmembrane region" description="Helical" evidence="14">
    <location>
        <begin position="239"/>
        <end position="258"/>
    </location>
</feature>
<proteinExistence type="inferred from homology"/>
<keyword evidence="4 13" id="KW-0812">Transmembrane</keyword>
<dbReference type="Proteomes" id="UP000472263">
    <property type="component" value="Chromosome 21"/>
</dbReference>
<reference evidence="16" key="2">
    <citation type="submission" date="2025-08" db="UniProtKB">
        <authorList>
            <consortium name="Ensembl"/>
        </authorList>
    </citation>
    <scope>IDENTIFICATION</scope>
</reference>
<dbReference type="GO" id="GO:0004984">
    <property type="term" value="F:olfactory receptor activity"/>
    <property type="evidence" value="ECO:0007669"/>
    <property type="project" value="InterPro"/>
</dbReference>
<keyword evidence="10 13" id="KW-0675">Receptor</keyword>
<keyword evidence="6 14" id="KW-1133">Transmembrane helix</keyword>
<sequence>MMDNVSALPLLTLSGITHTLEQRIILFLLSLLWYLVILLGNVVVVCIIIMDKSLHEPMYIFLCNLCINGLYGTVGFYPKFLLDLLSSPVISYAECLLQGFVIHSSTCSDLSILAIMAYDRYVAICRPLVYHSIMTKQRISAFLFFSWFIPLFCMFMNTASILGVPLCGSHINKIYCVNWMVVQLACTTPKANYVIAYFNILFYFLHAVFIFLTYMCLIRSCLSSQEKRGKFMQTCVPHLISLITFIAAILLDLLYMRFGSTDLPQDLQNFMAIEILVIPPVMNPFIYGFRLTKIRNRILSLFHTTRKDVKCQEQTFHITG</sequence>
<keyword evidence="5 14" id="KW-0552">Olfaction</keyword>
<gene>
    <name evidence="16" type="primary">LOC115380192</name>
</gene>
<dbReference type="InParanoid" id="A0A667ZJU2"/>
<evidence type="ECO:0000256" key="1">
    <source>
        <dbReference type="ARBA" id="ARBA00004651"/>
    </source>
</evidence>
<keyword evidence="12 13" id="KW-0807">Transducer</keyword>
<dbReference type="GeneTree" id="ENSGT00950000183023"/>
<feature type="transmembrane region" description="Helical" evidence="14">
    <location>
        <begin position="57"/>
        <end position="77"/>
    </location>
</feature>
<dbReference type="AlphaFoldDB" id="A0A667ZJU2"/>
<evidence type="ECO:0000313" key="17">
    <source>
        <dbReference type="Proteomes" id="UP000472263"/>
    </source>
</evidence>
<evidence type="ECO:0000256" key="9">
    <source>
        <dbReference type="ARBA" id="ARBA00023157"/>
    </source>
</evidence>
<dbReference type="Pfam" id="PF13853">
    <property type="entry name" value="7tm_4"/>
    <property type="match status" value="1"/>
</dbReference>
<evidence type="ECO:0000256" key="13">
    <source>
        <dbReference type="RuleBase" id="RU000688"/>
    </source>
</evidence>
<dbReference type="PROSITE" id="PS50262">
    <property type="entry name" value="G_PROTEIN_RECEP_F1_2"/>
    <property type="match status" value="1"/>
</dbReference>
<evidence type="ECO:0000259" key="15">
    <source>
        <dbReference type="PROSITE" id="PS50262"/>
    </source>
</evidence>
<dbReference type="InterPro" id="IPR000725">
    <property type="entry name" value="Olfact_rcpt"/>
</dbReference>
<dbReference type="GO" id="GO:0005886">
    <property type="term" value="C:plasma membrane"/>
    <property type="evidence" value="ECO:0007669"/>
    <property type="project" value="UniProtKB-SubCell"/>
</dbReference>
<evidence type="ECO:0000256" key="12">
    <source>
        <dbReference type="ARBA" id="ARBA00023224"/>
    </source>
</evidence>
<keyword evidence="3 14" id="KW-0716">Sensory transduction</keyword>
<dbReference type="GeneID" id="115380192"/>
<keyword evidence="2 14" id="KW-1003">Cell membrane</keyword>
<keyword evidence="7 13" id="KW-0297">G-protein coupled receptor</keyword>
<evidence type="ECO:0000256" key="11">
    <source>
        <dbReference type="ARBA" id="ARBA00023180"/>
    </source>
</evidence>
<reference evidence="16" key="1">
    <citation type="submission" date="2019-06" db="EMBL/GenBank/DDBJ databases">
        <authorList>
            <consortium name="Wellcome Sanger Institute Data Sharing"/>
        </authorList>
    </citation>
    <scope>NUCLEOTIDE SEQUENCE [LARGE SCALE GENOMIC DNA]</scope>
</reference>
<dbReference type="RefSeq" id="XP_029937141.1">
    <property type="nucleotide sequence ID" value="XM_030081281.1"/>
</dbReference>
<name>A0A667ZJU2_9TELE</name>
<evidence type="ECO:0000256" key="10">
    <source>
        <dbReference type="ARBA" id="ARBA00023170"/>
    </source>
</evidence>
<feature type="transmembrane region" description="Helical" evidence="14">
    <location>
        <begin position="194"/>
        <end position="218"/>
    </location>
</feature>
<dbReference type="InterPro" id="IPR000276">
    <property type="entry name" value="GPCR_Rhodpsn"/>
</dbReference>
<evidence type="ECO:0000256" key="7">
    <source>
        <dbReference type="ARBA" id="ARBA00023040"/>
    </source>
</evidence>
<organism evidence="16 17">
    <name type="scientific">Myripristis murdjan</name>
    <name type="common">pinecone soldierfish</name>
    <dbReference type="NCBI Taxonomy" id="586833"/>
    <lineage>
        <taxon>Eukaryota</taxon>
        <taxon>Metazoa</taxon>
        <taxon>Chordata</taxon>
        <taxon>Craniata</taxon>
        <taxon>Vertebrata</taxon>
        <taxon>Euteleostomi</taxon>
        <taxon>Actinopterygii</taxon>
        <taxon>Neopterygii</taxon>
        <taxon>Teleostei</taxon>
        <taxon>Neoteleostei</taxon>
        <taxon>Acanthomorphata</taxon>
        <taxon>Holocentriformes</taxon>
        <taxon>Holocentridae</taxon>
        <taxon>Myripristis</taxon>
    </lineage>
</organism>
<dbReference type="PANTHER" id="PTHR26451">
    <property type="entry name" value="G_PROTEIN_RECEP_F1_2 DOMAIN-CONTAINING PROTEIN"/>
    <property type="match status" value="1"/>
</dbReference>
<keyword evidence="17" id="KW-1185">Reference proteome</keyword>
<reference evidence="16" key="3">
    <citation type="submission" date="2025-09" db="UniProtKB">
        <authorList>
            <consortium name="Ensembl"/>
        </authorList>
    </citation>
    <scope>IDENTIFICATION</scope>
</reference>
<dbReference type="OrthoDB" id="6151005at2759"/>
<evidence type="ECO:0000256" key="5">
    <source>
        <dbReference type="ARBA" id="ARBA00022725"/>
    </source>
</evidence>
<evidence type="ECO:0000256" key="2">
    <source>
        <dbReference type="ARBA" id="ARBA00022475"/>
    </source>
</evidence>
<keyword evidence="9" id="KW-1015">Disulfide bond</keyword>
<dbReference type="PROSITE" id="PS00237">
    <property type="entry name" value="G_PROTEIN_RECEP_F1_1"/>
    <property type="match status" value="1"/>
</dbReference>
<evidence type="ECO:0000313" key="16">
    <source>
        <dbReference type="Ensembl" id="ENSMMDP00005033106.1"/>
    </source>
</evidence>
<evidence type="ECO:0000256" key="14">
    <source>
        <dbReference type="RuleBase" id="RU363047"/>
    </source>
</evidence>
<feature type="transmembrane region" description="Helical" evidence="14">
    <location>
        <begin position="31"/>
        <end position="50"/>
    </location>
</feature>
<dbReference type="PRINTS" id="PR00245">
    <property type="entry name" value="OLFACTORYR"/>
</dbReference>
<evidence type="ECO:0000256" key="4">
    <source>
        <dbReference type="ARBA" id="ARBA00022692"/>
    </source>
</evidence>
<evidence type="ECO:0000256" key="6">
    <source>
        <dbReference type="ARBA" id="ARBA00022989"/>
    </source>
</evidence>
<feature type="domain" description="G-protein coupled receptors family 1 profile" evidence="15">
    <location>
        <begin position="40"/>
        <end position="287"/>
    </location>
</feature>
<keyword evidence="8 14" id="KW-0472">Membrane</keyword>
<accession>A0A667ZJU2</accession>
<comment type="subcellular location">
    <subcellularLocation>
        <location evidence="1 14">Cell membrane</location>
        <topology evidence="1 14">Multi-pass membrane protein</topology>
    </subcellularLocation>
</comment>
<evidence type="ECO:0000256" key="8">
    <source>
        <dbReference type="ARBA" id="ARBA00023136"/>
    </source>
</evidence>